<organism evidence="16 17">
    <name type="scientific">Hathewaya proteolytica DSM 3090</name>
    <dbReference type="NCBI Taxonomy" id="1121331"/>
    <lineage>
        <taxon>Bacteria</taxon>
        <taxon>Bacillati</taxon>
        <taxon>Bacillota</taxon>
        <taxon>Clostridia</taxon>
        <taxon>Eubacteriales</taxon>
        <taxon>Clostridiaceae</taxon>
        <taxon>Hathewaya</taxon>
    </lineage>
</organism>
<evidence type="ECO:0000256" key="11">
    <source>
        <dbReference type="ARBA" id="ARBA00023268"/>
    </source>
</evidence>
<dbReference type="EMBL" id="FRAD01000003">
    <property type="protein sequence ID" value="SHJ41834.1"/>
    <property type="molecule type" value="Genomic_DNA"/>
</dbReference>
<feature type="domain" description="Riboflavin kinase" evidence="15">
    <location>
        <begin position="180"/>
        <end position="304"/>
    </location>
</feature>
<keyword evidence="10 14" id="KW-0067">ATP-binding</keyword>
<evidence type="ECO:0000256" key="8">
    <source>
        <dbReference type="ARBA" id="ARBA00022777"/>
    </source>
</evidence>
<evidence type="ECO:0000256" key="5">
    <source>
        <dbReference type="ARBA" id="ARBA00022679"/>
    </source>
</evidence>
<comment type="catalytic activity">
    <reaction evidence="12 14">
        <text>riboflavin + ATP = FMN + ADP + H(+)</text>
        <dbReference type="Rhea" id="RHEA:14357"/>
        <dbReference type="ChEBI" id="CHEBI:15378"/>
        <dbReference type="ChEBI" id="CHEBI:30616"/>
        <dbReference type="ChEBI" id="CHEBI:57986"/>
        <dbReference type="ChEBI" id="CHEBI:58210"/>
        <dbReference type="ChEBI" id="CHEBI:456216"/>
        <dbReference type="EC" id="2.7.1.26"/>
    </reaction>
</comment>
<dbReference type="NCBIfam" id="TIGR00083">
    <property type="entry name" value="ribF"/>
    <property type="match status" value="1"/>
</dbReference>
<protein>
    <recommendedName>
        <fullName evidence="14">Riboflavin biosynthesis protein</fullName>
    </recommendedName>
    <domain>
        <recommendedName>
            <fullName evidence="14">Riboflavin kinase</fullName>
            <ecNumber evidence="14">2.7.1.26</ecNumber>
        </recommendedName>
        <alternativeName>
            <fullName evidence="14">Flavokinase</fullName>
        </alternativeName>
    </domain>
    <domain>
        <recommendedName>
            <fullName evidence="14">FMN adenylyltransferase</fullName>
            <ecNumber evidence="14">2.7.7.2</ecNumber>
        </recommendedName>
        <alternativeName>
            <fullName evidence="14">FAD pyrophosphorylase</fullName>
        </alternativeName>
        <alternativeName>
            <fullName evidence="14">FAD synthase</fullName>
        </alternativeName>
    </domain>
</protein>
<dbReference type="GO" id="GO:0009231">
    <property type="term" value="P:riboflavin biosynthetic process"/>
    <property type="evidence" value="ECO:0007669"/>
    <property type="project" value="InterPro"/>
</dbReference>
<dbReference type="PANTHER" id="PTHR22749:SF6">
    <property type="entry name" value="RIBOFLAVIN KINASE"/>
    <property type="match status" value="1"/>
</dbReference>
<dbReference type="InterPro" id="IPR023468">
    <property type="entry name" value="Riboflavin_kinase"/>
</dbReference>
<keyword evidence="3 14" id="KW-0285">Flavoprotein</keyword>
<dbReference type="SUPFAM" id="SSF52374">
    <property type="entry name" value="Nucleotidylyl transferase"/>
    <property type="match status" value="1"/>
</dbReference>
<evidence type="ECO:0000256" key="2">
    <source>
        <dbReference type="ARBA" id="ARBA00005201"/>
    </source>
</evidence>
<dbReference type="GO" id="GO:0003919">
    <property type="term" value="F:FMN adenylyltransferase activity"/>
    <property type="evidence" value="ECO:0007669"/>
    <property type="project" value="UniProtKB-UniRule"/>
</dbReference>
<dbReference type="FunFam" id="3.40.50.620:FF:000021">
    <property type="entry name" value="Riboflavin biosynthesis protein"/>
    <property type="match status" value="1"/>
</dbReference>
<evidence type="ECO:0000256" key="7">
    <source>
        <dbReference type="ARBA" id="ARBA00022741"/>
    </source>
</evidence>
<keyword evidence="17" id="KW-1185">Reference proteome</keyword>
<reference evidence="16 17" key="1">
    <citation type="submission" date="2016-11" db="EMBL/GenBank/DDBJ databases">
        <authorList>
            <person name="Jaros S."/>
            <person name="Januszkiewicz K."/>
            <person name="Wedrychowicz H."/>
        </authorList>
    </citation>
    <scope>NUCLEOTIDE SEQUENCE [LARGE SCALE GENOMIC DNA]</scope>
    <source>
        <strain evidence="16 17">DSM 3090</strain>
    </source>
</reference>
<dbReference type="CDD" id="cd02064">
    <property type="entry name" value="FAD_synthetase_N"/>
    <property type="match status" value="1"/>
</dbReference>
<evidence type="ECO:0000313" key="17">
    <source>
        <dbReference type="Proteomes" id="UP000183952"/>
    </source>
</evidence>
<dbReference type="PIRSF" id="PIRSF004491">
    <property type="entry name" value="FAD_Synth"/>
    <property type="match status" value="1"/>
</dbReference>
<dbReference type="GO" id="GO:0009398">
    <property type="term" value="P:FMN biosynthetic process"/>
    <property type="evidence" value="ECO:0007669"/>
    <property type="project" value="UniProtKB-UniRule"/>
</dbReference>
<evidence type="ECO:0000256" key="6">
    <source>
        <dbReference type="ARBA" id="ARBA00022695"/>
    </source>
</evidence>
<proteinExistence type="inferred from homology"/>
<evidence type="ECO:0000256" key="12">
    <source>
        <dbReference type="ARBA" id="ARBA00047880"/>
    </source>
</evidence>
<dbReference type="Gene3D" id="2.40.30.30">
    <property type="entry name" value="Riboflavin kinase-like"/>
    <property type="match status" value="1"/>
</dbReference>
<comment type="pathway">
    <text evidence="2 14">Cofactor biosynthesis; FMN biosynthesis; FMN from riboflavin (ATP route): step 1/1.</text>
</comment>
<comment type="pathway">
    <text evidence="1 14">Cofactor biosynthesis; FAD biosynthesis; FAD from FMN: step 1/1.</text>
</comment>
<dbReference type="InterPro" id="IPR015865">
    <property type="entry name" value="Riboflavin_kinase_bac/euk"/>
</dbReference>
<comment type="similarity">
    <text evidence="14">Belongs to the ribF family.</text>
</comment>
<dbReference type="UniPathway" id="UPA00276">
    <property type="reaction ID" value="UER00406"/>
</dbReference>
<keyword evidence="7 14" id="KW-0547">Nucleotide-binding</keyword>
<keyword evidence="8 14" id="KW-0418">Kinase</keyword>
<evidence type="ECO:0000313" key="16">
    <source>
        <dbReference type="EMBL" id="SHJ41834.1"/>
    </source>
</evidence>
<evidence type="ECO:0000256" key="14">
    <source>
        <dbReference type="PIRNR" id="PIRNR004491"/>
    </source>
</evidence>
<dbReference type="GO" id="GO:0006747">
    <property type="term" value="P:FAD biosynthetic process"/>
    <property type="evidence" value="ECO:0007669"/>
    <property type="project" value="UniProtKB-UniRule"/>
</dbReference>
<dbReference type="InterPro" id="IPR014729">
    <property type="entry name" value="Rossmann-like_a/b/a_fold"/>
</dbReference>
<dbReference type="AlphaFoldDB" id="A0A1M6J525"/>
<dbReference type="SMART" id="SM00904">
    <property type="entry name" value="Flavokinase"/>
    <property type="match status" value="1"/>
</dbReference>
<keyword evidence="6 14" id="KW-0548">Nucleotidyltransferase</keyword>
<dbReference type="Pfam" id="PF06574">
    <property type="entry name" value="FAD_syn"/>
    <property type="match status" value="1"/>
</dbReference>
<dbReference type="GO" id="GO:0008531">
    <property type="term" value="F:riboflavin kinase activity"/>
    <property type="evidence" value="ECO:0007669"/>
    <property type="project" value="UniProtKB-UniRule"/>
</dbReference>
<dbReference type="InterPro" id="IPR015864">
    <property type="entry name" value="FAD_synthase"/>
</dbReference>
<keyword evidence="5 14" id="KW-0808">Transferase</keyword>
<dbReference type="RefSeq" id="WP_072901013.1">
    <property type="nucleotide sequence ID" value="NZ_FRAD01000003.1"/>
</dbReference>
<accession>A0A1M6J525</accession>
<keyword evidence="9 14" id="KW-0274">FAD</keyword>
<evidence type="ECO:0000256" key="1">
    <source>
        <dbReference type="ARBA" id="ARBA00004726"/>
    </source>
</evidence>
<dbReference type="InterPro" id="IPR002606">
    <property type="entry name" value="Riboflavin_kinase_bac"/>
</dbReference>
<dbReference type="UniPathway" id="UPA00277">
    <property type="reaction ID" value="UER00407"/>
</dbReference>
<keyword evidence="11" id="KW-0511">Multifunctional enzyme</keyword>
<dbReference type="OrthoDB" id="9803667at2"/>
<dbReference type="SUPFAM" id="SSF82114">
    <property type="entry name" value="Riboflavin kinase-like"/>
    <property type="match status" value="1"/>
</dbReference>
<evidence type="ECO:0000256" key="4">
    <source>
        <dbReference type="ARBA" id="ARBA00022643"/>
    </source>
</evidence>
<dbReference type="Pfam" id="PF01687">
    <property type="entry name" value="Flavokinase"/>
    <property type="match status" value="1"/>
</dbReference>
<evidence type="ECO:0000256" key="9">
    <source>
        <dbReference type="ARBA" id="ARBA00022827"/>
    </source>
</evidence>
<dbReference type="Gene3D" id="3.40.50.620">
    <property type="entry name" value="HUPs"/>
    <property type="match status" value="1"/>
</dbReference>
<dbReference type="EC" id="2.7.7.2" evidence="14"/>
<dbReference type="PANTHER" id="PTHR22749">
    <property type="entry name" value="RIBOFLAVIN KINASE/FMN ADENYLYLTRANSFERASE"/>
    <property type="match status" value="1"/>
</dbReference>
<keyword evidence="4 14" id="KW-0288">FMN</keyword>
<dbReference type="Proteomes" id="UP000183952">
    <property type="component" value="Unassembled WGS sequence"/>
</dbReference>
<evidence type="ECO:0000259" key="15">
    <source>
        <dbReference type="SMART" id="SM00904"/>
    </source>
</evidence>
<sequence>MILLDDKCTELKHKTFIALGSFDGLHLGHLELIKKTVSLAKENNCYSMVYTFDNHPMTVINAEKAPKLIQSNEDKISLLKAEGVDYVKFEKFDFKCMNTECDDFVCALADKYNANGIVVGFNYRFGKGNRGDIELLSKLCSTYNLKLHICPPFIIDKNIVSSTFIRNLILNGQVSSVKKYLGRYFSIEDTVIHGKEIGRVLGFPTANLILDSRFITPKRGVYFTIVQFNNIFYKAITNVGYNPTVSGTKLSIESHILDFNENIYGCKIKVYFLEWLRDEMKFGSLEELKNRLSLDKESVYKKQNIL</sequence>
<dbReference type="EC" id="2.7.1.26" evidence="14"/>
<name>A0A1M6J525_9CLOT</name>
<evidence type="ECO:0000256" key="13">
    <source>
        <dbReference type="ARBA" id="ARBA00049494"/>
    </source>
</evidence>
<evidence type="ECO:0000256" key="10">
    <source>
        <dbReference type="ARBA" id="ARBA00022840"/>
    </source>
</evidence>
<dbReference type="GO" id="GO:0005524">
    <property type="term" value="F:ATP binding"/>
    <property type="evidence" value="ECO:0007669"/>
    <property type="project" value="UniProtKB-UniRule"/>
</dbReference>
<evidence type="ECO:0000256" key="3">
    <source>
        <dbReference type="ARBA" id="ARBA00022630"/>
    </source>
</evidence>
<gene>
    <name evidence="16" type="ORF">SAMN02745248_00050</name>
</gene>
<dbReference type="STRING" id="1121331.SAMN02745248_00050"/>
<dbReference type="InterPro" id="IPR023465">
    <property type="entry name" value="Riboflavin_kinase_dom_sf"/>
</dbReference>
<comment type="catalytic activity">
    <reaction evidence="13 14">
        <text>FMN + ATP + H(+) = FAD + diphosphate</text>
        <dbReference type="Rhea" id="RHEA:17237"/>
        <dbReference type="ChEBI" id="CHEBI:15378"/>
        <dbReference type="ChEBI" id="CHEBI:30616"/>
        <dbReference type="ChEBI" id="CHEBI:33019"/>
        <dbReference type="ChEBI" id="CHEBI:57692"/>
        <dbReference type="ChEBI" id="CHEBI:58210"/>
        <dbReference type="EC" id="2.7.7.2"/>
    </reaction>
</comment>
<dbReference type="NCBIfam" id="NF004162">
    <property type="entry name" value="PRK05627.1-5"/>
    <property type="match status" value="1"/>
</dbReference>